<evidence type="ECO:0000313" key="1">
    <source>
        <dbReference type="EMBL" id="KAK1147250.1"/>
    </source>
</evidence>
<comment type="caution">
    <text evidence="1">The sequence shown here is derived from an EMBL/GenBank/DDBJ whole genome shotgun (WGS) entry which is preliminary data.</text>
</comment>
<dbReference type="Proteomes" id="UP001177260">
    <property type="component" value="Unassembled WGS sequence"/>
</dbReference>
<evidence type="ECO:0000313" key="2">
    <source>
        <dbReference type="Proteomes" id="UP001177260"/>
    </source>
</evidence>
<name>A0ACC3B9F0_9EURO</name>
<keyword evidence="2" id="KW-1185">Reference proteome</keyword>
<reference evidence="1 2" key="1">
    <citation type="journal article" date="2023" name="ACS Omega">
        <title>Identification of the Neoaspergillic Acid Biosynthesis Gene Cluster by Establishing an In Vitro CRISPR-Ribonucleoprotein Genetic System in Aspergillus melleus.</title>
        <authorList>
            <person name="Yuan B."/>
            <person name="Grau M.F."/>
            <person name="Murata R.M."/>
            <person name="Torok T."/>
            <person name="Venkateswaran K."/>
            <person name="Stajich J.E."/>
            <person name="Wang C.C.C."/>
        </authorList>
    </citation>
    <scope>NUCLEOTIDE SEQUENCE [LARGE SCALE GENOMIC DNA]</scope>
    <source>
        <strain evidence="1 2">IMV 1140</strain>
    </source>
</reference>
<accession>A0ACC3B9F0</accession>
<protein>
    <submittedName>
        <fullName evidence="1">Uncharacterized protein</fullName>
    </submittedName>
</protein>
<dbReference type="EMBL" id="JAOPJF010000013">
    <property type="protein sequence ID" value="KAK1147250.1"/>
    <property type="molecule type" value="Genomic_DNA"/>
</dbReference>
<organism evidence="1 2">
    <name type="scientific">Aspergillus melleus</name>
    <dbReference type="NCBI Taxonomy" id="138277"/>
    <lineage>
        <taxon>Eukaryota</taxon>
        <taxon>Fungi</taxon>
        <taxon>Dikarya</taxon>
        <taxon>Ascomycota</taxon>
        <taxon>Pezizomycotina</taxon>
        <taxon>Eurotiomycetes</taxon>
        <taxon>Eurotiomycetidae</taxon>
        <taxon>Eurotiales</taxon>
        <taxon>Aspergillaceae</taxon>
        <taxon>Aspergillus</taxon>
        <taxon>Aspergillus subgen. Circumdati</taxon>
    </lineage>
</organism>
<sequence length="231" mass="25570">MGDTSSPASQLSLRASDLTALTFMIQEHASNPFAFGTYPAALFREILNVNYLRLQALNGAPGERVQSAYEILTRVHSFSVAHWAHSISTNPDWQLLGAIHQAAIAIYCILSLQSLGILPWNAQLRDLCIGHADGLQRRLAVAVSLVHLRRFVIWDLVVLGVAAVKDAGSQAFLRERLPSLSDSMGTHVPLLAKGLLEKFWTLDSTNKTWDRCFDRPYTFAMHMSVDVSGVR</sequence>
<proteinExistence type="predicted"/>
<gene>
    <name evidence="1" type="ORF">N8T08_001989</name>
</gene>